<feature type="transmembrane region" description="Helical" evidence="4">
    <location>
        <begin position="257"/>
        <end position="280"/>
    </location>
</feature>
<dbReference type="OrthoDB" id="2213137at2759"/>
<keyword evidence="4" id="KW-0812">Transmembrane</keyword>
<evidence type="ECO:0000256" key="2">
    <source>
        <dbReference type="ARBA" id="ARBA00006727"/>
    </source>
</evidence>
<dbReference type="Proteomes" id="UP000279259">
    <property type="component" value="Unassembled WGS sequence"/>
</dbReference>
<sequence length="461" mass="49176">MSISTEKASLPDEEAAVAHNPEAPLGGAATEDKRDETATDPTEPTETGTQKDVIPDGGYGWVIVGAILASNAVTWGINTTYGVFSAYYLAYNYYQATTLDYAWVGGLSVACSLLCAPLANYLTRRFHFRLPMFMGAVCVSVGQCAAGVCKSFGPFLVCQGVIFGIGLGLTLIPAQPLLAHWFDRHLSLAQGIAACGSGLGGLILSNTTRVALEHLGVKWALIINGLISCVVLFPAICLMRGRHKAVGARSAPFQLNFLWHPGFLWVLLWSVFTMMAYFIALYSMASFATHALNFSQTQGAALQSILAAGQMVGRPIWGLALDRGGRINMTILCYILCGISTLAIWLPARSFGVLVFFAVVQGLTGGTIWSAATPVVARVVGVQDLASALSIFWLVLVIPALVGQPIAIALLDYSTTHLGRTGPESYFISIGLCGGMALFGAGLLYGAKRYLQQGWTLFRIV</sequence>
<dbReference type="SUPFAM" id="SSF103473">
    <property type="entry name" value="MFS general substrate transporter"/>
    <property type="match status" value="1"/>
</dbReference>
<dbReference type="InterPro" id="IPR011701">
    <property type="entry name" value="MFS"/>
</dbReference>
<name>A0A427YDF2_9TREE</name>
<evidence type="ECO:0000256" key="4">
    <source>
        <dbReference type="SAM" id="Phobius"/>
    </source>
</evidence>
<dbReference type="GO" id="GO:0022857">
    <property type="term" value="F:transmembrane transporter activity"/>
    <property type="evidence" value="ECO:0007669"/>
    <property type="project" value="InterPro"/>
</dbReference>
<dbReference type="Gene3D" id="1.20.1250.20">
    <property type="entry name" value="MFS general substrate transporter like domains"/>
    <property type="match status" value="2"/>
</dbReference>
<evidence type="ECO:0000313" key="5">
    <source>
        <dbReference type="EMBL" id="RSH89199.1"/>
    </source>
</evidence>
<feature type="compositionally biased region" description="Low complexity" evidence="3">
    <location>
        <begin position="39"/>
        <end position="48"/>
    </location>
</feature>
<dbReference type="PANTHER" id="PTHR11360">
    <property type="entry name" value="MONOCARBOXYLATE TRANSPORTER"/>
    <property type="match status" value="1"/>
</dbReference>
<keyword evidence="4" id="KW-0472">Membrane</keyword>
<dbReference type="InterPro" id="IPR036259">
    <property type="entry name" value="MFS_trans_sf"/>
</dbReference>
<accession>A0A427YDF2</accession>
<protein>
    <recommendedName>
        <fullName evidence="7">Major facilitator superfamily (MFS) profile domain-containing protein</fullName>
    </recommendedName>
</protein>
<gene>
    <name evidence="5" type="ORF">EHS25_002311</name>
</gene>
<feature type="transmembrane region" description="Helical" evidence="4">
    <location>
        <begin position="354"/>
        <end position="377"/>
    </location>
</feature>
<reference evidence="5 6" key="1">
    <citation type="submission" date="2018-11" db="EMBL/GenBank/DDBJ databases">
        <title>Genome sequence of Saitozyma podzolica DSM 27192.</title>
        <authorList>
            <person name="Aliyu H."/>
            <person name="Gorte O."/>
            <person name="Ochsenreither K."/>
        </authorList>
    </citation>
    <scope>NUCLEOTIDE SEQUENCE [LARGE SCALE GENOMIC DNA]</scope>
    <source>
        <strain evidence="5 6">DSM 27192</strain>
    </source>
</reference>
<dbReference type="AlphaFoldDB" id="A0A427YDF2"/>
<evidence type="ECO:0000313" key="6">
    <source>
        <dbReference type="Proteomes" id="UP000279259"/>
    </source>
</evidence>
<organism evidence="5 6">
    <name type="scientific">Saitozyma podzolica</name>
    <dbReference type="NCBI Taxonomy" id="1890683"/>
    <lineage>
        <taxon>Eukaryota</taxon>
        <taxon>Fungi</taxon>
        <taxon>Dikarya</taxon>
        <taxon>Basidiomycota</taxon>
        <taxon>Agaricomycotina</taxon>
        <taxon>Tremellomycetes</taxon>
        <taxon>Tremellales</taxon>
        <taxon>Trimorphomycetaceae</taxon>
        <taxon>Saitozyma</taxon>
    </lineage>
</organism>
<keyword evidence="6" id="KW-1185">Reference proteome</keyword>
<feature type="transmembrane region" description="Helical" evidence="4">
    <location>
        <begin position="426"/>
        <end position="447"/>
    </location>
</feature>
<feature type="transmembrane region" description="Helical" evidence="4">
    <location>
        <begin position="300"/>
        <end position="317"/>
    </location>
</feature>
<feature type="transmembrane region" description="Helical" evidence="4">
    <location>
        <begin position="59"/>
        <end position="81"/>
    </location>
</feature>
<evidence type="ECO:0000256" key="3">
    <source>
        <dbReference type="SAM" id="MobiDB-lite"/>
    </source>
</evidence>
<feature type="transmembrane region" description="Helical" evidence="4">
    <location>
        <begin position="389"/>
        <end position="411"/>
    </location>
</feature>
<evidence type="ECO:0000256" key="1">
    <source>
        <dbReference type="ARBA" id="ARBA00004141"/>
    </source>
</evidence>
<comment type="similarity">
    <text evidence="2">Belongs to the major facilitator superfamily. Monocarboxylate porter (TC 2.A.1.13) family.</text>
</comment>
<comment type="subcellular location">
    <subcellularLocation>
        <location evidence="1">Membrane</location>
        <topology evidence="1">Multi-pass membrane protein</topology>
    </subcellularLocation>
</comment>
<dbReference type="InterPro" id="IPR050327">
    <property type="entry name" value="Proton-linked_MCT"/>
</dbReference>
<dbReference type="PANTHER" id="PTHR11360:SF315">
    <property type="entry name" value="TRANSPORTER MCH2-RELATED"/>
    <property type="match status" value="1"/>
</dbReference>
<dbReference type="GO" id="GO:0016020">
    <property type="term" value="C:membrane"/>
    <property type="evidence" value="ECO:0007669"/>
    <property type="project" value="UniProtKB-SubCell"/>
</dbReference>
<dbReference type="EMBL" id="RSCD01000014">
    <property type="protein sequence ID" value="RSH89199.1"/>
    <property type="molecule type" value="Genomic_DNA"/>
</dbReference>
<feature type="transmembrane region" description="Helical" evidence="4">
    <location>
        <begin position="154"/>
        <end position="174"/>
    </location>
</feature>
<dbReference type="CDD" id="cd17352">
    <property type="entry name" value="MFS_MCT_SLC16"/>
    <property type="match status" value="1"/>
</dbReference>
<feature type="transmembrane region" description="Helical" evidence="4">
    <location>
        <begin position="216"/>
        <end position="236"/>
    </location>
</feature>
<comment type="caution">
    <text evidence="5">The sequence shown here is derived from an EMBL/GenBank/DDBJ whole genome shotgun (WGS) entry which is preliminary data.</text>
</comment>
<proteinExistence type="inferred from homology"/>
<evidence type="ECO:0008006" key="7">
    <source>
        <dbReference type="Google" id="ProtNLM"/>
    </source>
</evidence>
<feature type="region of interest" description="Disordered" evidence="3">
    <location>
        <begin position="1"/>
        <end position="53"/>
    </location>
</feature>
<dbReference type="Pfam" id="PF07690">
    <property type="entry name" value="MFS_1"/>
    <property type="match status" value="1"/>
</dbReference>
<keyword evidence="4" id="KW-1133">Transmembrane helix</keyword>
<feature type="transmembrane region" description="Helical" evidence="4">
    <location>
        <begin position="329"/>
        <end position="348"/>
    </location>
</feature>
<feature type="transmembrane region" description="Helical" evidence="4">
    <location>
        <begin position="101"/>
        <end position="123"/>
    </location>
</feature>